<dbReference type="AlphaFoldDB" id="A0A2G9U2K6"/>
<dbReference type="PRINTS" id="PR00398">
    <property type="entry name" value="STRDHORMONER"/>
</dbReference>
<evidence type="ECO:0000256" key="3">
    <source>
        <dbReference type="ARBA" id="ARBA00023170"/>
    </source>
</evidence>
<dbReference type="InterPro" id="IPR000536">
    <property type="entry name" value="Nucl_hrmn_rcpt_lig-bd"/>
</dbReference>
<keyword evidence="2" id="KW-0804">Transcription</keyword>
<dbReference type="PANTHER" id="PTHR47519:SF2">
    <property type="entry name" value="NUCLEAR HORMONE RECEPTOR FAMILY MEMBER NHR-97"/>
    <property type="match status" value="1"/>
</dbReference>
<organism evidence="5 6">
    <name type="scientific">Teladorsagia circumcincta</name>
    <name type="common">Brown stomach worm</name>
    <name type="synonym">Ostertagia circumcincta</name>
    <dbReference type="NCBI Taxonomy" id="45464"/>
    <lineage>
        <taxon>Eukaryota</taxon>
        <taxon>Metazoa</taxon>
        <taxon>Ecdysozoa</taxon>
        <taxon>Nematoda</taxon>
        <taxon>Chromadorea</taxon>
        <taxon>Rhabditida</taxon>
        <taxon>Rhabditina</taxon>
        <taxon>Rhabditomorpha</taxon>
        <taxon>Strongyloidea</taxon>
        <taxon>Trichostrongylidae</taxon>
        <taxon>Teladorsagia</taxon>
    </lineage>
</organism>
<feature type="domain" description="NR LBD" evidence="4">
    <location>
        <begin position="22"/>
        <end position="280"/>
    </location>
</feature>
<dbReference type="EMBL" id="KZ349958">
    <property type="protein sequence ID" value="PIO64378.1"/>
    <property type="molecule type" value="Genomic_DNA"/>
</dbReference>
<protein>
    <submittedName>
        <fullName evidence="5">Ligand-binding domain of nuclear hormone receptor</fullName>
    </submittedName>
</protein>
<dbReference type="InterPro" id="IPR052496">
    <property type="entry name" value="Orphan_Nuclear_Rcpt"/>
</dbReference>
<dbReference type="InterPro" id="IPR001723">
    <property type="entry name" value="Nuclear_hrmn_rcpt"/>
</dbReference>
<keyword evidence="3 5" id="KW-0675">Receptor</keyword>
<evidence type="ECO:0000259" key="4">
    <source>
        <dbReference type="PROSITE" id="PS51843"/>
    </source>
</evidence>
<evidence type="ECO:0000313" key="6">
    <source>
        <dbReference type="Proteomes" id="UP000230423"/>
    </source>
</evidence>
<accession>A0A2G9U2K6</accession>
<dbReference type="Gene3D" id="1.10.565.10">
    <property type="entry name" value="Retinoid X Receptor"/>
    <property type="match status" value="1"/>
</dbReference>
<reference evidence="5 6" key="1">
    <citation type="submission" date="2015-09" db="EMBL/GenBank/DDBJ databases">
        <title>Draft genome of the parasitic nematode Teladorsagia circumcincta isolate WARC Sus (inbred).</title>
        <authorList>
            <person name="Mitreva M."/>
        </authorList>
    </citation>
    <scope>NUCLEOTIDE SEQUENCE [LARGE SCALE GENOMIC DNA]</scope>
    <source>
        <strain evidence="5 6">S</strain>
    </source>
</reference>
<dbReference type="Pfam" id="PF00104">
    <property type="entry name" value="Hormone_recep"/>
    <property type="match status" value="1"/>
</dbReference>
<dbReference type="OrthoDB" id="5771769at2759"/>
<evidence type="ECO:0000313" key="5">
    <source>
        <dbReference type="EMBL" id="PIO64378.1"/>
    </source>
</evidence>
<dbReference type="PANTHER" id="PTHR47519">
    <property type="entry name" value="NUCLEAR HORMONE RECEPTOR FAMILY MEMBER NHR-31-RELATED"/>
    <property type="match status" value="1"/>
</dbReference>
<dbReference type="Proteomes" id="UP000230423">
    <property type="component" value="Unassembled WGS sequence"/>
</dbReference>
<keyword evidence="1" id="KW-0805">Transcription regulation</keyword>
<evidence type="ECO:0000256" key="1">
    <source>
        <dbReference type="ARBA" id="ARBA00023015"/>
    </source>
</evidence>
<name>A0A2G9U2K6_TELCI</name>
<proteinExistence type="predicted"/>
<dbReference type="SMART" id="SM00430">
    <property type="entry name" value="HOLI"/>
    <property type="match status" value="1"/>
</dbReference>
<dbReference type="PROSITE" id="PS51843">
    <property type="entry name" value="NR_LBD"/>
    <property type="match status" value="1"/>
</dbReference>
<dbReference type="SUPFAM" id="SSF48508">
    <property type="entry name" value="Nuclear receptor ligand-binding domain"/>
    <property type="match status" value="1"/>
</dbReference>
<gene>
    <name evidence="5" type="ORF">TELCIR_13998</name>
</gene>
<sequence length="293" mass="32321">MDHRLLTSSLMLIDRTASDGNGKMPSLRTLVSLAMVIDEPEILDGDRTEMSFRACAPADEIACAESERRLLTWAIDWTRQVADMEDAISNSDKISLLRACCVPLTLLELGMRSSVIAATAAAGQITCPATATATPRHVLPLPNNTYLLPNVQPPSNCFLTPNAIQALLKWTERHLKPLQLSPKELVLLKALVVLNIDARGLSPAGESAVFALRDRVHTALFQQCADVCESSKAAGRLARILLLLPQLHLISMEVVEHQRMRHTFAFPYQLNPLSVQLFGDIFEEGKTDEPYLM</sequence>
<dbReference type="InterPro" id="IPR035500">
    <property type="entry name" value="NHR-like_dom_sf"/>
</dbReference>
<evidence type="ECO:0000256" key="2">
    <source>
        <dbReference type="ARBA" id="ARBA00023163"/>
    </source>
</evidence>
<keyword evidence="6" id="KW-1185">Reference proteome</keyword>